<dbReference type="EMBL" id="BRXW01000175">
    <property type="protein sequence ID" value="GMI12248.1"/>
    <property type="molecule type" value="Genomic_DNA"/>
</dbReference>
<gene>
    <name evidence="1" type="ORF">TrLO_g625</name>
</gene>
<name>A0A9W7FHR0_9STRA</name>
<reference evidence="2" key="1">
    <citation type="journal article" date="2023" name="Commun. Biol.">
        <title>Genome analysis of Parmales, the sister group of diatoms, reveals the evolutionary specialization of diatoms from phago-mixotrophs to photoautotrophs.</title>
        <authorList>
            <person name="Ban H."/>
            <person name="Sato S."/>
            <person name="Yoshikawa S."/>
            <person name="Yamada K."/>
            <person name="Nakamura Y."/>
            <person name="Ichinomiya M."/>
            <person name="Sato N."/>
            <person name="Blanc-Mathieu R."/>
            <person name="Endo H."/>
            <person name="Kuwata A."/>
            <person name="Ogata H."/>
        </authorList>
    </citation>
    <scope>NUCLEOTIDE SEQUENCE [LARGE SCALE GENOMIC DNA]</scope>
    <source>
        <strain evidence="2">NIES 3700</strain>
    </source>
</reference>
<accession>A0A9W7FHR0</accession>
<proteinExistence type="predicted"/>
<evidence type="ECO:0000313" key="1">
    <source>
        <dbReference type="EMBL" id="GMI12248.1"/>
    </source>
</evidence>
<evidence type="ECO:0000313" key="2">
    <source>
        <dbReference type="Proteomes" id="UP001165122"/>
    </source>
</evidence>
<dbReference type="AlphaFoldDB" id="A0A9W7FHR0"/>
<comment type="caution">
    <text evidence="1">The sequence shown here is derived from an EMBL/GenBank/DDBJ whole genome shotgun (WGS) entry which is preliminary data.</text>
</comment>
<dbReference type="Proteomes" id="UP001165122">
    <property type="component" value="Unassembled WGS sequence"/>
</dbReference>
<protein>
    <submittedName>
        <fullName evidence="1">Uncharacterized protein</fullName>
    </submittedName>
</protein>
<sequence length="82" mass="9033">MSKSNPTTLTTVSTVPASNGQFMHTPEFRRHFVGFVSDILMKLRVTTKAWKAVADAFIDEGVVSGKIIVHDGNDIHFKVAQC</sequence>
<keyword evidence="2" id="KW-1185">Reference proteome</keyword>
<organism evidence="1 2">
    <name type="scientific">Triparma laevis f. longispina</name>
    <dbReference type="NCBI Taxonomy" id="1714387"/>
    <lineage>
        <taxon>Eukaryota</taxon>
        <taxon>Sar</taxon>
        <taxon>Stramenopiles</taxon>
        <taxon>Ochrophyta</taxon>
        <taxon>Bolidophyceae</taxon>
        <taxon>Parmales</taxon>
        <taxon>Triparmaceae</taxon>
        <taxon>Triparma</taxon>
    </lineage>
</organism>